<sequence>MLKPTELAAHFCSNRGKTTSKAAIGLVMNYAVERDERLSNR</sequence>
<dbReference type="EMBL" id="UINC01060209">
    <property type="protein sequence ID" value="SVB84478.1"/>
    <property type="molecule type" value="Genomic_DNA"/>
</dbReference>
<accession>A0A382HAY5</accession>
<protein>
    <submittedName>
        <fullName evidence="1">Uncharacterized protein</fullName>
    </submittedName>
</protein>
<organism evidence="1">
    <name type="scientific">marine metagenome</name>
    <dbReference type="NCBI Taxonomy" id="408172"/>
    <lineage>
        <taxon>unclassified sequences</taxon>
        <taxon>metagenomes</taxon>
        <taxon>ecological metagenomes</taxon>
    </lineage>
</organism>
<dbReference type="AlphaFoldDB" id="A0A382HAY5"/>
<gene>
    <name evidence="1" type="ORF">METZ01_LOCUS237332</name>
</gene>
<reference evidence="1" key="1">
    <citation type="submission" date="2018-05" db="EMBL/GenBank/DDBJ databases">
        <authorList>
            <person name="Lanie J.A."/>
            <person name="Ng W.-L."/>
            <person name="Kazmierczak K.M."/>
            <person name="Andrzejewski T.M."/>
            <person name="Davidsen T.M."/>
            <person name="Wayne K.J."/>
            <person name="Tettelin H."/>
            <person name="Glass J.I."/>
            <person name="Rusch D."/>
            <person name="Podicherti R."/>
            <person name="Tsui H.-C.T."/>
            <person name="Winkler M.E."/>
        </authorList>
    </citation>
    <scope>NUCLEOTIDE SEQUENCE</scope>
</reference>
<evidence type="ECO:0000313" key="1">
    <source>
        <dbReference type="EMBL" id="SVB84478.1"/>
    </source>
</evidence>
<proteinExistence type="predicted"/>
<name>A0A382HAY5_9ZZZZ</name>